<dbReference type="AlphaFoldDB" id="A0A345EG23"/>
<dbReference type="EMBL" id="CP031148">
    <property type="protein sequence ID" value="AXG11145.1"/>
    <property type="molecule type" value="Genomic_DNA"/>
</dbReference>
<organism evidence="2 3">
    <name type="scientific">Haloplanus rubicundus</name>
    <dbReference type="NCBI Taxonomy" id="1547898"/>
    <lineage>
        <taxon>Archaea</taxon>
        <taxon>Methanobacteriati</taxon>
        <taxon>Methanobacteriota</taxon>
        <taxon>Stenosarchaea group</taxon>
        <taxon>Halobacteria</taxon>
        <taxon>Halobacteriales</taxon>
        <taxon>Haloferacaceae</taxon>
        <taxon>Haloplanus</taxon>
    </lineage>
</organism>
<evidence type="ECO:0000256" key="1">
    <source>
        <dbReference type="SAM" id="Phobius"/>
    </source>
</evidence>
<evidence type="ECO:0000313" key="2">
    <source>
        <dbReference type="EMBL" id="AXG11145.1"/>
    </source>
</evidence>
<protein>
    <submittedName>
        <fullName evidence="2">Uncharacterized protein</fullName>
    </submittedName>
</protein>
<proteinExistence type="predicted"/>
<dbReference type="KEGG" id="haq:DU484_15520"/>
<sequence>MGIRTALTQARIVTLGVFAAAIWVVLTMLQVFGRLGPLSSGGVGQTPISGLVGLAVLGGALALLLVLYGELSETEPAPEPWE</sequence>
<feature type="transmembrane region" description="Helical" evidence="1">
    <location>
        <begin position="12"/>
        <end position="33"/>
    </location>
</feature>
<name>A0A345EG23_9EURY</name>
<keyword evidence="1" id="KW-0812">Transmembrane</keyword>
<keyword evidence="1" id="KW-1133">Transmembrane helix</keyword>
<keyword evidence="1" id="KW-0472">Membrane</keyword>
<dbReference type="RefSeq" id="WP_114606381.1">
    <property type="nucleotide sequence ID" value="NZ_CP031148.1"/>
</dbReference>
<gene>
    <name evidence="2" type="ORF">DU484_15520</name>
</gene>
<accession>A0A345EG23</accession>
<feature type="transmembrane region" description="Helical" evidence="1">
    <location>
        <begin position="48"/>
        <end position="68"/>
    </location>
</feature>
<reference evidence="2 3" key="1">
    <citation type="submission" date="2018-07" db="EMBL/GenBank/DDBJ databases">
        <title>Genome sequences of Haloplanus sp. CBA1112.</title>
        <authorList>
            <person name="Kim Y.B."/>
            <person name="Roh S.W."/>
        </authorList>
    </citation>
    <scope>NUCLEOTIDE SEQUENCE [LARGE SCALE GENOMIC DNA]</scope>
    <source>
        <strain evidence="2 3">CBA1112</strain>
    </source>
</reference>
<dbReference type="GeneID" id="37288416"/>
<dbReference type="Proteomes" id="UP000252985">
    <property type="component" value="Chromosome"/>
</dbReference>
<evidence type="ECO:0000313" key="3">
    <source>
        <dbReference type="Proteomes" id="UP000252985"/>
    </source>
</evidence>